<dbReference type="Proteomes" id="UP000199559">
    <property type="component" value="Unassembled WGS sequence"/>
</dbReference>
<accession>A0A1I3J363</accession>
<name>A0A1I3J363_9FLAO</name>
<evidence type="ECO:0000313" key="3">
    <source>
        <dbReference type="Proteomes" id="UP000199559"/>
    </source>
</evidence>
<keyword evidence="3" id="KW-1185">Reference proteome</keyword>
<dbReference type="InterPro" id="IPR021354">
    <property type="entry name" value="DUF2975"/>
</dbReference>
<evidence type="ECO:0008006" key="4">
    <source>
        <dbReference type="Google" id="ProtNLM"/>
    </source>
</evidence>
<feature type="transmembrane region" description="Helical" evidence="1">
    <location>
        <begin position="142"/>
        <end position="165"/>
    </location>
</feature>
<feature type="transmembrane region" description="Helical" evidence="1">
    <location>
        <begin position="239"/>
        <end position="257"/>
    </location>
</feature>
<dbReference type="STRING" id="1144750.SAMN05443431_101232"/>
<keyword evidence="1" id="KW-0812">Transmembrane</keyword>
<sequence>MKKNKTLINILHRLFAGLLVIMSLFLLINIGFDIFTDNGKVGNFSGTHHSNGYPIPVTINTRVNKPIFNNEISLNVKKHVSKGGRKGWSSNPKYVDILPDDINDGTKNILSFHFDSDKEYFHTKASSFRSDGYIIAKSENKLISFLQIFKAYIGLFSLIIILFFLERIFFRLKKSLSFTNNLYKEVRWLGAVFIISESLSLLFSYVLSTYYGRIGVKTLIEGKRLSDGLELSINPRLEFDFAFFVVGLSLLVLASLLKSGNQLQQENDLTI</sequence>
<proteinExistence type="predicted"/>
<dbReference type="EMBL" id="FORM01000001">
    <property type="protein sequence ID" value="SFI54694.1"/>
    <property type="molecule type" value="Genomic_DNA"/>
</dbReference>
<feature type="transmembrane region" description="Helical" evidence="1">
    <location>
        <begin position="186"/>
        <end position="207"/>
    </location>
</feature>
<evidence type="ECO:0000256" key="1">
    <source>
        <dbReference type="SAM" id="Phobius"/>
    </source>
</evidence>
<reference evidence="3" key="1">
    <citation type="submission" date="2016-10" db="EMBL/GenBank/DDBJ databases">
        <authorList>
            <person name="Varghese N."/>
            <person name="Submissions S."/>
        </authorList>
    </citation>
    <scope>NUCLEOTIDE SEQUENCE [LARGE SCALE GENOMIC DNA]</scope>
    <source>
        <strain evidence="3">DSM 28881</strain>
    </source>
</reference>
<protein>
    <recommendedName>
        <fullName evidence="4">DUF2975 domain-containing protein</fullName>
    </recommendedName>
</protein>
<dbReference type="RefSeq" id="WP_090836739.1">
    <property type="nucleotide sequence ID" value="NZ_FORM01000001.1"/>
</dbReference>
<evidence type="ECO:0000313" key="2">
    <source>
        <dbReference type="EMBL" id="SFI54694.1"/>
    </source>
</evidence>
<feature type="transmembrane region" description="Helical" evidence="1">
    <location>
        <begin position="12"/>
        <end position="32"/>
    </location>
</feature>
<dbReference type="AlphaFoldDB" id="A0A1I3J363"/>
<keyword evidence="1" id="KW-1133">Transmembrane helix</keyword>
<gene>
    <name evidence="2" type="ORF">SAMN05443431_101232</name>
</gene>
<organism evidence="2 3">
    <name type="scientific">Olleya namhaensis</name>
    <dbReference type="NCBI Taxonomy" id="1144750"/>
    <lineage>
        <taxon>Bacteria</taxon>
        <taxon>Pseudomonadati</taxon>
        <taxon>Bacteroidota</taxon>
        <taxon>Flavobacteriia</taxon>
        <taxon>Flavobacteriales</taxon>
        <taxon>Flavobacteriaceae</taxon>
    </lineage>
</organism>
<dbReference type="Pfam" id="PF11188">
    <property type="entry name" value="DUF2975"/>
    <property type="match status" value="1"/>
</dbReference>
<keyword evidence="1" id="KW-0472">Membrane</keyword>